<dbReference type="InterPro" id="IPR044760">
    <property type="entry name" value="TRAPPC2L"/>
</dbReference>
<name>A0A2S5BEM6_9BASI</name>
<evidence type="ECO:0000256" key="2">
    <source>
        <dbReference type="ARBA" id="ARBA00024408"/>
    </source>
</evidence>
<dbReference type="EMBL" id="PJQD01000019">
    <property type="protein sequence ID" value="POY75210.1"/>
    <property type="molecule type" value="Genomic_DNA"/>
</dbReference>
<dbReference type="STRING" id="741276.A0A2S5BEM6"/>
<evidence type="ECO:0000313" key="3">
    <source>
        <dbReference type="EMBL" id="POY75210.1"/>
    </source>
</evidence>
<comment type="caution">
    <text evidence="3">The sequence shown here is derived from an EMBL/GenBank/DDBJ whole genome shotgun (WGS) entry which is preliminary data.</text>
</comment>
<gene>
    <name evidence="3" type="ORF">BMF94_1842</name>
</gene>
<sequence length="169" mass="18336">MSGLAILSIAVLGKQGNPLFLESYSARRGGQADLKWHYAAHTALDFFDERGASLAARWSRLACTDSPAYKTTDSYLGMLYAMEDYAVYGYQTNTRVKFVLAIALADAVIRDIDVRTIFRAIHNAYIGQLSNPFAALDTDKVGGFDAPITNKRFAAAMATIAGQSAQGKP</sequence>
<accession>A0A2S5BEM6</accession>
<reference evidence="3 4" key="1">
    <citation type="journal article" date="2018" name="Front. Microbiol.">
        <title>Prospects for Fungal Bioremediation of Acidic Radioactive Waste Sites: Characterization and Genome Sequence of Rhodotorula taiwanensis MD1149.</title>
        <authorList>
            <person name="Tkavc R."/>
            <person name="Matrosova V.Y."/>
            <person name="Grichenko O.E."/>
            <person name="Gostincar C."/>
            <person name="Volpe R.P."/>
            <person name="Klimenkova P."/>
            <person name="Gaidamakova E.K."/>
            <person name="Zhou C.E."/>
            <person name="Stewart B.J."/>
            <person name="Lyman M.G."/>
            <person name="Malfatti S.A."/>
            <person name="Rubinfeld B."/>
            <person name="Courtot M."/>
            <person name="Singh J."/>
            <person name="Dalgard C.L."/>
            <person name="Hamilton T."/>
            <person name="Frey K.G."/>
            <person name="Gunde-Cimerman N."/>
            <person name="Dugan L."/>
            <person name="Daly M.J."/>
        </authorList>
    </citation>
    <scope>NUCLEOTIDE SEQUENCE [LARGE SCALE GENOMIC DNA]</scope>
    <source>
        <strain evidence="3 4">MD1149</strain>
    </source>
</reference>
<evidence type="ECO:0000256" key="1">
    <source>
        <dbReference type="ARBA" id="ARBA00006626"/>
    </source>
</evidence>
<dbReference type="InterPro" id="IPR006722">
    <property type="entry name" value="Sedlin"/>
</dbReference>
<dbReference type="CDD" id="cd14854">
    <property type="entry name" value="TRAPPC2L"/>
    <property type="match status" value="1"/>
</dbReference>
<dbReference type="SUPFAM" id="SSF64356">
    <property type="entry name" value="SNARE-like"/>
    <property type="match status" value="1"/>
</dbReference>
<protein>
    <recommendedName>
        <fullName evidence="2">Trafficking protein particle complex subunit 2-like protein</fullName>
    </recommendedName>
</protein>
<dbReference type="GO" id="GO:0005737">
    <property type="term" value="C:cytoplasm"/>
    <property type="evidence" value="ECO:0007669"/>
    <property type="project" value="GOC"/>
</dbReference>
<dbReference type="Gene3D" id="3.30.450.70">
    <property type="match status" value="1"/>
</dbReference>
<dbReference type="PANTHER" id="PTHR12403">
    <property type="entry name" value="TRAFFICKING PROTEIN PARTICLE COMPLEX SUBUNIT 2"/>
    <property type="match status" value="1"/>
</dbReference>
<dbReference type="AlphaFoldDB" id="A0A2S5BEM6"/>
<dbReference type="Proteomes" id="UP000237144">
    <property type="component" value="Unassembled WGS sequence"/>
</dbReference>
<evidence type="ECO:0000313" key="4">
    <source>
        <dbReference type="Proteomes" id="UP000237144"/>
    </source>
</evidence>
<organism evidence="3 4">
    <name type="scientific">Rhodotorula taiwanensis</name>
    <dbReference type="NCBI Taxonomy" id="741276"/>
    <lineage>
        <taxon>Eukaryota</taxon>
        <taxon>Fungi</taxon>
        <taxon>Dikarya</taxon>
        <taxon>Basidiomycota</taxon>
        <taxon>Pucciniomycotina</taxon>
        <taxon>Microbotryomycetes</taxon>
        <taxon>Sporidiobolales</taxon>
        <taxon>Sporidiobolaceae</taxon>
        <taxon>Rhodotorula</taxon>
    </lineage>
</organism>
<keyword evidence="4" id="KW-1185">Reference proteome</keyword>
<dbReference type="OrthoDB" id="18320at2759"/>
<comment type="similarity">
    <text evidence="1">Belongs to the TRAPP small subunits family. Sedlin subfamily.</text>
</comment>
<dbReference type="GO" id="GO:0006888">
    <property type="term" value="P:endoplasmic reticulum to Golgi vesicle-mediated transport"/>
    <property type="evidence" value="ECO:0007669"/>
    <property type="project" value="InterPro"/>
</dbReference>
<dbReference type="Pfam" id="PF04628">
    <property type="entry name" value="Sedlin_N"/>
    <property type="match status" value="1"/>
</dbReference>
<dbReference type="InterPro" id="IPR011012">
    <property type="entry name" value="Longin-like_dom_sf"/>
</dbReference>
<proteinExistence type="inferred from homology"/>